<feature type="coiled-coil region" evidence="6">
    <location>
        <begin position="130"/>
        <end position="709"/>
    </location>
</feature>
<dbReference type="SMART" id="SM00036">
    <property type="entry name" value="CNH"/>
    <property type="match status" value="1"/>
</dbReference>
<dbReference type="Pfam" id="PF00130">
    <property type="entry name" value="C1_1"/>
    <property type="match status" value="1"/>
</dbReference>
<dbReference type="PROSITE" id="PS00479">
    <property type="entry name" value="ZF_DAG_PE_1"/>
    <property type="match status" value="1"/>
</dbReference>
<dbReference type="PANTHER" id="PTHR22988:SF71">
    <property type="entry name" value="CITRON RHO-INTERACTING KINASE"/>
    <property type="match status" value="1"/>
</dbReference>
<dbReference type="InterPro" id="IPR001180">
    <property type="entry name" value="CNH_dom"/>
</dbReference>
<dbReference type="InterPro" id="IPR050839">
    <property type="entry name" value="Rho-assoc_Ser/Thr_Kinase"/>
</dbReference>
<keyword evidence="7" id="KW-0732">Signal</keyword>
<feature type="chain" id="PRO_5015030556" evidence="7">
    <location>
        <begin position="25"/>
        <end position="1337"/>
    </location>
</feature>
<evidence type="ECO:0000256" key="5">
    <source>
        <dbReference type="ARBA" id="ARBA00048679"/>
    </source>
</evidence>
<evidence type="ECO:0000259" key="9">
    <source>
        <dbReference type="PROSITE" id="PS50081"/>
    </source>
</evidence>
<dbReference type="SMART" id="SM00109">
    <property type="entry name" value="C1"/>
    <property type="match status" value="1"/>
</dbReference>
<keyword evidence="12" id="KW-1185">Reference proteome</keyword>
<sequence length="1337" mass="155760">MCYLNVALHRVCRLILFYLVEVMANETQYFELAEDFVSIQHPSTSSNKEESKQYRETEQYNSVTNITIGHKSGTRDFDESIDIEYVVQQNQEQQEIICDLRKQLSHINDVQKSSESTLMELAEKLSSKQYKVANENLRELKTRYRNLVTQEKYVREMLKIETDKANKYKDEVEKKRNQLMEASETISKLKNKTEELKHKLKISERNSENSEIEQCRQEISKLNTEIARTNRILKIRESEMANLQKHYIDTENELSSHIEELQKALEDTQKKYRNHLDECLSSENHSRGIENSEYMEKLQQEIGSLKTTNVYLEKEKVQLCEDLEKIKIELNLCRDDVKGLVNEKNSLMEKMENIQGDHQLTSQFLNEQNEKLRESKAKIRCDLVLLKREHQALVEEHKGCVEYKVMTEDLKDRVESIEGENKNLENELERLKNENESLKKEIGNKERSVSEIQAKYDALSTTMQTIEKEDMSQKEELKKEILKLRQELTLNEDTLKTLDDQCDSLAKANKTLKESRKAKSEEIMNLKNEVELWKHKEAMFNDLKIEKIKLEKKVEFLEEELRETTEDYKNEIRDLAASLQNAKLRENSESTVEMKDRLDKLERERVQHESQVRCLQRQVENFKKELKDREDELAAKKDVQMKYTEEHEEVLNGLKIAVEKCEKYKNDNETLKDLLQSKESTVKNFTDKQNELESEIFELKEDIEQKDKLIVYLQSQIQIKQLPKLKYNPSSATLISNPEIDSYDSKTKENYGTTNINFKNCRTKSQVLSDYSGGKNVQQAMSKSYTYNEEVFSDEKPFVTLTPSKIPKDEKFSEETTNKPLEKSVGTMRHNIPHRWKLFFAIKQTKCDHCGEGLSRLRYANRCTECGSNVHVKCSRKMPNTCGLPSDCAKFYMDTKNGNGMVGWVKLLVSTNGGKHEKWEKYFAKLKHGVIRFFDEENLAYNNDEAHLVVDLLREQWKFYQQTGQAINGVENEAMKRLIEIRLSGFNIYMLLPTEQAKQRWLKALHNVSNRQQVQRKQKSGGSDVQMLLCLDSPQNLAINATLIFDDYLVIGANEGLFVTQLQNGRLPFSIAGVTSVQVMEVIPELNMLIIICGQHKQLSIVHLNQLRNAFINPRNGVNPTPVCNLRNCHIMVVSPLNHNTNRHLYVATMDAIHILQHNKKLDMFNIIKVIRTREPCNSILSIPGGFVYAADTFHFVDNVDYSEKTLDVVDYVEDYPLEALFVGDDEILLAFHNYGLFVNTKGQRTRASNVEWPQVPLCFVYCNNYLFIAHYESLEIFKITPATNFDDTTQPIVKYIEEYKCSNVQFTGYGKTKKEVLFSLSSDVRVEVHKFTCNNI</sequence>
<name>A0A090L802_STRRB</name>
<keyword evidence="11" id="KW-0808">Transferase</keyword>
<dbReference type="EMBL" id="LN609528">
    <property type="protein sequence ID" value="CEF63630.1"/>
    <property type="molecule type" value="Genomic_DNA"/>
</dbReference>
<dbReference type="GO" id="GO:0005737">
    <property type="term" value="C:cytoplasm"/>
    <property type="evidence" value="ECO:0007669"/>
    <property type="project" value="TreeGrafter"/>
</dbReference>
<dbReference type="GO" id="GO:0005856">
    <property type="term" value="C:cytoskeleton"/>
    <property type="evidence" value="ECO:0007669"/>
    <property type="project" value="TreeGrafter"/>
</dbReference>
<gene>
    <name evidence="11 13 14" type="ORF">SRAE_1000189000</name>
</gene>
<dbReference type="InterPro" id="IPR011993">
    <property type="entry name" value="PH-like_dom_sf"/>
</dbReference>
<feature type="signal peptide" evidence="7">
    <location>
        <begin position="1"/>
        <end position="24"/>
    </location>
</feature>
<evidence type="ECO:0000259" key="8">
    <source>
        <dbReference type="PROSITE" id="PS50003"/>
    </source>
</evidence>
<proteinExistence type="predicted"/>
<evidence type="ECO:0000313" key="12">
    <source>
        <dbReference type="Proteomes" id="UP000035682"/>
    </source>
</evidence>
<dbReference type="SUPFAM" id="SSF50729">
    <property type="entry name" value="PH domain-like"/>
    <property type="match status" value="1"/>
</dbReference>
<dbReference type="OrthoDB" id="5919042at2759"/>
<accession>A0A090L802</accession>
<dbReference type="PROSITE" id="PS50003">
    <property type="entry name" value="PH_DOMAIN"/>
    <property type="match status" value="1"/>
</dbReference>
<feature type="domain" description="Phorbol-ester/DAG-type" evidence="9">
    <location>
        <begin position="833"/>
        <end position="882"/>
    </location>
</feature>
<evidence type="ECO:0000256" key="3">
    <source>
        <dbReference type="ARBA" id="ARBA00022833"/>
    </source>
</evidence>
<dbReference type="PROSITE" id="PS50081">
    <property type="entry name" value="ZF_DAG_PE_2"/>
    <property type="match status" value="1"/>
</dbReference>
<dbReference type="InterPro" id="IPR046349">
    <property type="entry name" value="C1-like_sf"/>
</dbReference>
<evidence type="ECO:0000256" key="4">
    <source>
        <dbReference type="ARBA" id="ARBA00047899"/>
    </source>
</evidence>
<protein>
    <submittedName>
        <fullName evidence="11">Citron-like domain and Pleckstrin homology domain and Protein kinase C-like, phorbol ester/diacylglycerol binding domain and Pleckstrin homology-like domain-containing protein</fullName>
    </submittedName>
</protein>
<dbReference type="Pfam" id="PF00780">
    <property type="entry name" value="CNH"/>
    <property type="match status" value="1"/>
</dbReference>
<evidence type="ECO:0000313" key="11">
    <source>
        <dbReference type="EMBL" id="CEF63630.1"/>
    </source>
</evidence>
<dbReference type="Gene3D" id="2.30.29.30">
    <property type="entry name" value="Pleckstrin-homology domain (PH domain)/Phosphotyrosine-binding domain (PTB)"/>
    <property type="match status" value="1"/>
</dbReference>
<keyword evidence="6" id="KW-0175">Coiled coil</keyword>
<dbReference type="Gene3D" id="3.30.60.20">
    <property type="match status" value="1"/>
</dbReference>
<reference evidence="11 12" key="1">
    <citation type="submission" date="2014-09" db="EMBL/GenBank/DDBJ databases">
        <authorList>
            <person name="Martin A.A."/>
        </authorList>
    </citation>
    <scope>NUCLEOTIDE SEQUENCE</scope>
    <source>
        <strain evidence="12">ED321</strain>
        <strain evidence="11">ED321 Heterogonic</strain>
    </source>
</reference>
<evidence type="ECO:0000256" key="1">
    <source>
        <dbReference type="ARBA" id="ARBA00022553"/>
    </source>
</evidence>
<dbReference type="RefSeq" id="XP_024502831.1">
    <property type="nucleotide sequence ID" value="XM_024648900.1"/>
</dbReference>
<dbReference type="PANTHER" id="PTHR22988">
    <property type="entry name" value="MYOTONIC DYSTROPHY S/T KINASE-RELATED"/>
    <property type="match status" value="1"/>
</dbReference>
<dbReference type="SMART" id="SM00233">
    <property type="entry name" value="PH"/>
    <property type="match status" value="1"/>
</dbReference>
<keyword evidence="1" id="KW-0597">Phosphoprotein</keyword>
<evidence type="ECO:0000256" key="6">
    <source>
        <dbReference type="SAM" id="Coils"/>
    </source>
</evidence>
<feature type="domain" description="CNH" evidence="10">
    <location>
        <begin position="1036"/>
        <end position="1304"/>
    </location>
</feature>
<keyword evidence="11" id="KW-0418">Kinase</keyword>
<feature type="domain" description="PH" evidence="8">
    <location>
        <begin position="898"/>
        <end position="1010"/>
    </location>
</feature>
<evidence type="ECO:0000313" key="14">
    <source>
        <dbReference type="WormBase" id="SRAE_1000189000"/>
    </source>
</evidence>
<dbReference type="eggNOG" id="KOG0976">
    <property type="taxonomic scope" value="Eukaryota"/>
</dbReference>
<comment type="catalytic activity">
    <reaction evidence="4">
        <text>L-threonyl-[protein] + ATP = O-phospho-L-threonyl-[protein] + ADP + H(+)</text>
        <dbReference type="Rhea" id="RHEA:46608"/>
        <dbReference type="Rhea" id="RHEA-COMP:11060"/>
        <dbReference type="Rhea" id="RHEA-COMP:11605"/>
        <dbReference type="ChEBI" id="CHEBI:15378"/>
        <dbReference type="ChEBI" id="CHEBI:30013"/>
        <dbReference type="ChEBI" id="CHEBI:30616"/>
        <dbReference type="ChEBI" id="CHEBI:61977"/>
        <dbReference type="ChEBI" id="CHEBI:456216"/>
        <dbReference type="EC" id="2.7.11.1"/>
    </reaction>
</comment>
<dbReference type="CTD" id="36375995"/>
<dbReference type="WormBase" id="SRAE_1000189000">
    <property type="protein sequence ID" value="SRP03535"/>
    <property type="gene ID" value="WBGene00258500"/>
</dbReference>
<evidence type="ECO:0000259" key="10">
    <source>
        <dbReference type="PROSITE" id="PS50219"/>
    </source>
</evidence>
<evidence type="ECO:0000256" key="2">
    <source>
        <dbReference type="ARBA" id="ARBA00022723"/>
    </source>
</evidence>
<dbReference type="SUPFAM" id="SSF57889">
    <property type="entry name" value="Cysteine-rich domain"/>
    <property type="match status" value="1"/>
</dbReference>
<dbReference type="GeneID" id="36375995"/>
<reference evidence="13" key="2">
    <citation type="submission" date="2020-12" db="UniProtKB">
        <authorList>
            <consortium name="WormBaseParasite"/>
        </authorList>
    </citation>
    <scope>IDENTIFICATION</scope>
</reference>
<dbReference type="WBParaSite" id="SRAE_1000189000.1">
    <property type="protein sequence ID" value="SRAE_1000189000.1"/>
    <property type="gene ID" value="WBGene00258500"/>
</dbReference>
<evidence type="ECO:0000256" key="7">
    <source>
        <dbReference type="SAM" id="SignalP"/>
    </source>
</evidence>
<dbReference type="PROSITE" id="PS50219">
    <property type="entry name" value="CNH"/>
    <property type="match status" value="1"/>
</dbReference>
<keyword evidence="2" id="KW-0479">Metal-binding</keyword>
<dbReference type="InterPro" id="IPR002219">
    <property type="entry name" value="PKC_DAG/PE"/>
</dbReference>
<dbReference type="OMA" id="VCAEMFT"/>
<comment type="catalytic activity">
    <reaction evidence="5">
        <text>L-seryl-[protein] + ATP = O-phospho-L-seryl-[protein] + ADP + H(+)</text>
        <dbReference type="Rhea" id="RHEA:17989"/>
        <dbReference type="Rhea" id="RHEA-COMP:9863"/>
        <dbReference type="Rhea" id="RHEA-COMP:11604"/>
        <dbReference type="ChEBI" id="CHEBI:15378"/>
        <dbReference type="ChEBI" id="CHEBI:29999"/>
        <dbReference type="ChEBI" id="CHEBI:30616"/>
        <dbReference type="ChEBI" id="CHEBI:83421"/>
        <dbReference type="ChEBI" id="CHEBI:456216"/>
        <dbReference type="EC" id="2.7.11.1"/>
    </reaction>
</comment>
<dbReference type="CDD" id="cd20814">
    <property type="entry name" value="CRIK"/>
    <property type="match status" value="1"/>
</dbReference>
<evidence type="ECO:0000313" key="13">
    <source>
        <dbReference type="WBParaSite" id="SRAE_1000189000.1"/>
    </source>
</evidence>
<dbReference type="GO" id="GO:0031032">
    <property type="term" value="P:actomyosin structure organization"/>
    <property type="evidence" value="ECO:0007669"/>
    <property type="project" value="TreeGrafter"/>
</dbReference>
<organism evidence="11">
    <name type="scientific">Strongyloides ratti</name>
    <name type="common">Parasitic roundworm</name>
    <dbReference type="NCBI Taxonomy" id="34506"/>
    <lineage>
        <taxon>Eukaryota</taxon>
        <taxon>Metazoa</taxon>
        <taxon>Ecdysozoa</taxon>
        <taxon>Nematoda</taxon>
        <taxon>Chromadorea</taxon>
        <taxon>Rhabditida</taxon>
        <taxon>Tylenchina</taxon>
        <taxon>Panagrolaimomorpha</taxon>
        <taxon>Strongyloidoidea</taxon>
        <taxon>Strongyloididae</taxon>
        <taxon>Strongyloides</taxon>
    </lineage>
</organism>
<dbReference type="InterPro" id="IPR001849">
    <property type="entry name" value="PH_domain"/>
</dbReference>
<dbReference type="GO" id="GO:0046872">
    <property type="term" value="F:metal ion binding"/>
    <property type="evidence" value="ECO:0007669"/>
    <property type="project" value="UniProtKB-KW"/>
</dbReference>
<keyword evidence="3" id="KW-0862">Zinc</keyword>
<dbReference type="Proteomes" id="UP000035682">
    <property type="component" value="Unplaced"/>
</dbReference>
<dbReference type="GO" id="GO:0004674">
    <property type="term" value="F:protein serine/threonine kinase activity"/>
    <property type="evidence" value="ECO:0007669"/>
    <property type="project" value="UniProtKB-EC"/>
</dbReference>
<dbReference type="STRING" id="34506.A0A090L802"/>